<gene>
    <name evidence="2" type="ORF">ENM78_06330</name>
</gene>
<protein>
    <submittedName>
        <fullName evidence="2">Uncharacterized protein</fullName>
    </submittedName>
</protein>
<proteinExistence type="predicted"/>
<evidence type="ECO:0000256" key="1">
    <source>
        <dbReference type="SAM" id="MobiDB-lite"/>
    </source>
</evidence>
<feature type="region of interest" description="Disordered" evidence="1">
    <location>
        <begin position="82"/>
        <end position="105"/>
    </location>
</feature>
<reference evidence="2" key="1">
    <citation type="journal article" date="2020" name="mSystems">
        <title>Genome- and Community-Level Interaction Insights into Carbon Utilization and Element Cycling Functions of Hydrothermarchaeota in Hydrothermal Sediment.</title>
        <authorList>
            <person name="Zhou Z."/>
            <person name="Liu Y."/>
            <person name="Xu W."/>
            <person name="Pan J."/>
            <person name="Luo Z.H."/>
            <person name="Li M."/>
        </authorList>
    </citation>
    <scope>NUCLEOTIDE SEQUENCE [LARGE SCALE GENOMIC DNA]</scope>
    <source>
        <strain evidence="2">SpSt-1116</strain>
    </source>
</reference>
<dbReference type="AlphaFoldDB" id="A0A7J3ZLS4"/>
<name>A0A7J3ZLS4_9CREN</name>
<organism evidence="2">
    <name type="scientific">Fervidicoccus fontis</name>
    <dbReference type="NCBI Taxonomy" id="683846"/>
    <lineage>
        <taxon>Archaea</taxon>
        <taxon>Thermoproteota</taxon>
        <taxon>Thermoprotei</taxon>
        <taxon>Fervidicoccales</taxon>
        <taxon>Fervidicoccaceae</taxon>
        <taxon>Fervidicoccus</taxon>
    </lineage>
</organism>
<dbReference type="EMBL" id="DRZC01000081">
    <property type="protein sequence ID" value="HHQ81045.1"/>
    <property type="molecule type" value="Genomic_DNA"/>
</dbReference>
<comment type="caution">
    <text evidence="2">The sequence shown here is derived from an EMBL/GenBank/DDBJ whole genome shotgun (WGS) entry which is preliminary data.</text>
</comment>
<evidence type="ECO:0000313" key="2">
    <source>
        <dbReference type="EMBL" id="HHQ81045.1"/>
    </source>
</evidence>
<sequence>MELALFASTAYVPVMCENEHSKGLFRLFHAAARESGLAEPTVLEAALEEPRGSSGGAGRATVDAMLSATILPVAHTFGALSNDPTAHGMVESSSRSSQAGLEEAP</sequence>
<accession>A0A7J3ZLS4</accession>